<accession>A0A6P2D723</accession>
<evidence type="ECO:0000256" key="1">
    <source>
        <dbReference type="SAM" id="Phobius"/>
    </source>
</evidence>
<dbReference type="RefSeq" id="WP_162670921.1">
    <property type="nucleotide sequence ID" value="NZ_LR593886.1"/>
</dbReference>
<keyword evidence="1" id="KW-1133">Transmembrane helix</keyword>
<name>A0A6P2D723_9BACT</name>
<proteinExistence type="predicted"/>
<sequence length="90" mass="9708">MANGDEPLNFEAHRRRRDENPSLVPCARCGKMILATATRCPECGIHFQGEAQDFVHESERGVPARGTPAWVVALAVLVLIAMLIGVLGLG</sequence>
<feature type="transmembrane region" description="Helical" evidence="1">
    <location>
        <begin position="69"/>
        <end position="89"/>
    </location>
</feature>
<reference evidence="2 3" key="1">
    <citation type="submission" date="2019-05" db="EMBL/GenBank/DDBJ databases">
        <authorList>
            <consortium name="Science for Life Laboratories"/>
        </authorList>
    </citation>
    <scope>NUCLEOTIDE SEQUENCE [LARGE SCALE GENOMIC DNA]</scope>
    <source>
        <strain evidence="2">Soil9</strain>
    </source>
</reference>
<gene>
    <name evidence="2" type="ORF">SOIL9_10380</name>
</gene>
<keyword evidence="1" id="KW-0812">Transmembrane</keyword>
<organism evidence="2 3">
    <name type="scientific">Gemmata massiliana</name>
    <dbReference type="NCBI Taxonomy" id="1210884"/>
    <lineage>
        <taxon>Bacteria</taxon>
        <taxon>Pseudomonadati</taxon>
        <taxon>Planctomycetota</taxon>
        <taxon>Planctomycetia</taxon>
        <taxon>Gemmatales</taxon>
        <taxon>Gemmataceae</taxon>
        <taxon>Gemmata</taxon>
    </lineage>
</organism>
<dbReference type="AlphaFoldDB" id="A0A6P2D723"/>
<dbReference type="Proteomes" id="UP000464178">
    <property type="component" value="Chromosome"/>
</dbReference>
<evidence type="ECO:0000313" key="3">
    <source>
        <dbReference type="Proteomes" id="UP000464178"/>
    </source>
</evidence>
<dbReference type="EMBL" id="LR593886">
    <property type="protein sequence ID" value="VTR96803.1"/>
    <property type="molecule type" value="Genomic_DNA"/>
</dbReference>
<keyword evidence="1" id="KW-0472">Membrane</keyword>
<keyword evidence="3" id="KW-1185">Reference proteome</keyword>
<dbReference type="KEGG" id="gms:SOIL9_10380"/>
<protein>
    <submittedName>
        <fullName evidence="2">Uncharacterized protein</fullName>
    </submittedName>
</protein>
<evidence type="ECO:0000313" key="2">
    <source>
        <dbReference type="EMBL" id="VTR96803.1"/>
    </source>
</evidence>